<dbReference type="SMART" id="SM00065">
    <property type="entry name" value="GAF"/>
    <property type="match status" value="2"/>
</dbReference>
<dbReference type="CDD" id="cd16936">
    <property type="entry name" value="HATPase_RsbW-like"/>
    <property type="match status" value="1"/>
</dbReference>
<dbReference type="Pfam" id="PF13581">
    <property type="entry name" value="HATPase_c_2"/>
    <property type="match status" value="1"/>
</dbReference>
<dbReference type="Pfam" id="PF07228">
    <property type="entry name" value="SpoIIE"/>
    <property type="match status" value="1"/>
</dbReference>
<evidence type="ECO:0000313" key="5">
    <source>
        <dbReference type="Proteomes" id="UP001201873"/>
    </source>
</evidence>
<comment type="caution">
    <text evidence="4">The sequence shown here is derived from an EMBL/GenBank/DDBJ whole genome shotgun (WGS) entry which is preliminary data.</text>
</comment>
<dbReference type="SMART" id="SM00331">
    <property type="entry name" value="PP2C_SIG"/>
    <property type="match status" value="1"/>
</dbReference>
<feature type="compositionally biased region" description="Basic and acidic residues" evidence="2">
    <location>
        <begin position="522"/>
        <end position="539"/>
    </location>
</feature>
<gene>
    <name evidence="4" type="ORF">MXD59_10805</name>
</gene>
<feature type="region of interest" description="Disordered" evidence="2">
    <location>
        <begin position="27"/>
        <end position="61"/>
    </location>
</feature>
<dbReference type="InterPro" id="IPR036890">
    <property type="entry name" value="HATPase_C_sf"/>
</dbReference>
<dbReference type="SUPFAM" id="SSF55874">
    <property type="entry name" value="ATPase domain of HSP90 chaperone/DNA topoisomerase II/histidine kinase"/>
    <property type="match status" value="1"/>
</dbReference>
<feature type="compositionally biased region" description="Low complexity" evidence="2">
    <location>
        <begin position="540"/>
        <end position="563"/>
    </location>
</feature>
<dbReference type="InterPro" id="IPR013656">
    <property type="entry name" value="PAS_4"/>
</dbReference>
<dbReference type="InterPro" id="IPR000014">
    <property type="entry name" value="PAS"/>
</dbReference>
<feature type="compositionally biased region" description="Low complexity" evidence="2">
    <location>
        <begin position="387"/>
        <end position="398"/>
    </location>
</feature>
<dbReference type="Gene3D" id="3.30.565.10">
    <property type="entry name" value="Histidine kinase-like ATPase, C-terminal domain"/>
    <property type="match status" value="1"/>
</dbReference>
<keyword evidence="1" id="KW-0378">Hydrolase</keyword>
<keyword evidence="5" id="KW-1185">Reference proteome</keyword>
<dbReference type="Gene3D" id="3.60.40.10">
    <property type="entry name" value="PPM-type phosphatase domain"/>
    <property type="match status" value="1"/>
</dbReference>
<dbReference type="InterPro" id="IPR013655">
    <property type="entry name" value="PAS_fold_3"/>
</dbReference>
<evidence type="ECO:0000256" key="1">
    <source>
        <dbReference type="ARBA" id="ARBA00022801"/>
    </source>
</evidence>
<feature type="compositionally biased region" description="Low complexity" evidence="2">
    <location>
        <begin position="473"/>
        <end position="508"/>
    </location>
</feature>
<dbReference type="Gene3D" id="3.30.450.20">
    <property type="entry name" value="PAS domain"/>
    <property type="match status" value="2"/>
</dbReference>
<dbReference type="Pfam" id="PF13185">
    <property type="entry name" value="GAF_2"/>
    <property type="match status" value="1"/>
</dbReference>
<dbReference type="SUPFAM" id="SSF55781">
    <property type="entry name" value="GAF domain-like"/>
    <property type="match status" value="1"/>
</dbReference>
<dbReference type="InterPro" id="IPR029016">
    <property type="entry name" value="GAF-like_dom_sf"/>
</dbReference>
<accession>A0ABT0JXQ2</accession>
<dbReference type="Gene3D" id="1.20.5.340">
    <property type="match status" value="1"/>
</dbReference>
<dbReference type="PROSITE" id="PS50112">
    <property type="entry name" value="PAS"/>
    <property type="match status" value="1"/>
</dbReference>
<dbReference type="Proteomes" id="UP001201873">
    <property type="component" value="Unassembled WGS sequence"/>
</dbReference>
<name>A0ABT0JXQ2_9ACTN</name>
<dbReference type="Gene3D" id="3.30.450.40">
    <property type="match status" value="2"/>
</dbReference>
<feature type="region of interest" description="Disordered" evidence="2">
    <location>
        <begin position="310"/>
        <end position="352"/>
    </location>
</feature>
<dbReference type="InterPro" id="IPR035965">
    <property type="entry name" value="PAS-like_dom_sf"/>
</dbReference>
<dbReference type="PANTHER" id="PTHR43156">
    <property type="entry name" value="STAGE II SPORULATION PROTEIN E-RELATED"/>
    <property type="match status" value="1"/>
</dbReference>
<protein>
    <submittedName>
        <fullName evidence="4">SpoIIE family protein phosphatase</fullName>
    </submittedName>
</protein>
<evidence type="ECO:0000256" key="2">
    <source>
        <dbReference type="SAM" id="MobiDB-lite"/>
    </source>
</evidence>
<dbReference type="SUPFAM" id="SSF57997">
    <property type="entry name" value="Tropomyosin"/>
    <property type="match status" value="1"/>
</dbReference>
<evidence type="ECO:0000259" key="3">
    <source>
        <dbReference type="PROSITE" id="PS50112"/>
    </source>
</evidence>
<dbReference type="InterPro" id="IPR003018">
    <property type="entry name" value="GAF"/>
</dbReference>
<feature type="compositionally biased region" description="Gly residues" evidence="2">
    <location>
        <begin position="328"/>
        <end position="337"/>
    </location>
</feature>
<dbReference type="InterPro" id="IPR052016">
    <property type="entry name" value="Bact_Sigma-Reg"/>
</dbReference>
<feature type="compositionally biased region" description="Basic and acidic residues" evidence="2">
    <location>
        <begin position="460"/>
        <end position="472"/>
    </location>
</feature>
<organism evidence="4 5">
    <name type="scientific">Frankia umida</name>
    <dbReference type="NCBI Taxonomy" id="573489"/>
    <lineage>
        <taxon>Bacteria</taxon>
        <taxon>Bacillati</taxon>
        <taxon>Actinomycetota</taxon>
        <taxon>Actinomycetes</taxon>
        <taxon>Frankiales</taxon>
        <taxon>Frankiaceae</taxon>
        <taxon>Frankia</taxon>
    </lineage>
</organism>
<evidence type="ECO:0000313" key="4">
    <source>
        <dbReference type="EMBL" id="MCK9876261.1"/>
    </source>
</evidence>
<dbReference type="CDD" id="cd00130">
    <property type="entry name" value="PAS"/>
    <property type="match status" value="1"/>
</dbReference>
<sequence>MPVGNPEPDPVAAPSISAAASAAAAASSSSAASSPTGPGRAGGRDVPVLPPGWPMVSRDGADLLGGGDLGAGGQAVGAVGGVGGAGGSGPGRGTAAASGAGAVDPAIAAYALLDVLFARASVGLALLDRAGRFVRVNDSLARLDRRPAREHLGRTVSEVLGDTGQELDALVAGALRSGEAVIDLEVGVAGGAGAPTRTWSASWFPVSDPQLGPVGLAFVAVDVTGVRAAEHDRGQAEARYRAVAESGGGDVFHATAQSGLDVDLPAWRSVTGQHPGELAGTGWLAGVHPDDRDEVARRWQRALEQGAPFEAEFRLAPAPVRPDDSAAGGTGGTGGADGAASTGGPTPSAPAPTMLARVLPVALGESRPVEWLGLVRDLSATRAAEASRAEASQQAEAALGRAQTAESRADAAESRADAAEQRADTAEQRADTAEQRVDAAEQRASIAEEQATSSQEQVDEAQRQLETVRRQAQETAAQLAAAQEQAGSAVEQASSADQRVQEAQTRAQAADERAEAAVGRAEAADLRAEQSDERARTAESRAVAAERQAEQAADQTAAASQRVQTAEDQAAATQRLADEAARQVAATDDRLEAGSRFAVALAGADTVDEVVTAILDAGGQAVQAQARGVALIDADHDELRFLRPPGGGSRAWSWPDVALGAVHPIAEVVRGGRALFLSDQQELLERWPVSGLADSVAATGEQAWALLPLVPADGAPIGVVTFGFPTSRTFTPAERAYLNAVAAAAARAVGRAGAYDRLAVAAEAGRGALDVAQAEREARQSADDRLDLLTRATATVSAAGDARTVLRAFARLLAAEVAEVCAIHLVTADASPDTRGTGAAPVGGAACAESAATAPGDVPPRLVPLLVETGAGAGADAARAAWTAALAVASHPLGEVAATATARIVTHATDDWEPPADTARWLRQIDAHTTVALAVPGQAGTAAVITLTRTAAQPPHTDDDLVFLGELAARAGVALERLERDRAAIGGAARLRDTLRGGHPNAPAGLQVAARYLAGGGDGDAGGEWSDVIDLGAGRVALVIGEARGQGVAATATMGQLRAAARAGARLDLPPGEVLALLHAVVADAPDAQSATCLYAIAEVDTGVLTLASAGHPPPLVVAPDGLVSRLYMAVGGPLGAARAENGVSADPTEYTVRLGQGYLLALFTDGLVRAGGRDADAGVSDLAAVLARMGDGADIALAALVESACAGLGRGGQPAPDDPGVALLFARLAADPVAGPTLLDVNVDGPDGLRAVRAQARLTLEESRLDRELVDVVVLVLSELASNAVRHGRPPLSVRLRMLGSRAVVEVADGGGRLPRRRLAAVDDEAGRGLDLVSRLAVRHGVRPIADGKVVWAEIDLVDPAAG</sequence>
<dbReference type="Pfam" id="PF08448">
    <property type="entry name" value="PAS_4"/>
    <property type="match status" value="1"/>
</dbReference>
<dbReference type="InterPro" id="IPR036457">
    <property type="entry name" value="PPM-type-like_dom_sf"/>
</dbReference>
<reference evidence="4 5" key="1">
    <citation type="submission" date="2022-04" db="EMBL/GenBank/DDBJ databases">
        <title>Genome diversity in the genus Frankia.</title>
        <authorList>
            <person name="Carlos-Shanley C."/>
            <person name="Hahn D."/>
        </authorList>
    </citation>
    <scope>NUCLEOTIDE SEQUENCE [LARGE SCALE GENOMIC DNA]</scope>
    <source>
        <strain evidence="4 5">Ag45/Mut15</strain>
    </source>
</reference>
<dbReference type="InterPro" id="IPR001932">
    <property type="entry name" value="PPM-type_phosphatase-like_dom"/>
</dbReference>
<dbReference type="EMBL" id="JALKFT010000008">
    <property type="protein sequence ID" value="MCK9876261.1"/>
    <property type="molecule type" value="Genomic_DNA"/>
</dbReference>
<proteinExistence type="predicted"/>
<feature type="compositionally biased region" description="Basic and acidic residues" evidence="2">
    <location>
        <begin position="407"/>
        <end position="441"/>
    </location>
</feature>
<dbReference type="InterPro" id="IPR003594">
    <property type="entry name" value="HATPase_dom"/>
</dbReference>
<dbReference type="Pfam" id="PF08447">
    <property type="entry name" value="PAS_3"/>
    <property type="match status" value="1"/>
</dbReference>
<dbReference type="SUPFAM" id="SSF55785">
    <property type="entry name" value="PYP-like sensor domain (PAS domain)"/>
    <property type="match status" value="2"/>
</dbReference>
<dbReference type="PANTHER" id="PTHR43156:SF2">
    <property type="entry name" value="STAGE II SPORULATION PROTEIN E"/>
    <property type="match status" value="1"/>
</dbReference>
<feature type="domain" description="PAS" evidence="3">
    <location>
        <begin position="236"/>
        <end position="306"/>
    </location>
</feature>
<feature type="region of interest" description="Disordered" evidence="2">
    <location>
        <begin position="387"/>
        <end position="566"/>
    </location>
</feature>